<dbReference type="InterPro" id="IPR013761">
    <property type="entry name" value="SAM/pointed_sf"/>
</dbReference>
<dbReference type="SUPFAM" id="SSF47769">
    <property type="entry name" value="SAM/Pointed domain"/>
    <property type="match status" value="1"/>
</dbReference>
<feature type="region of interest" description="Disordered" evidence="1">
    <location>
        <begin position="93"/>
        <end position="138"/>
    </location>
</feature>
<protein>
    <recommendedName>
        <fullName evidence="2">SAM domain-containing protein</fullName>
    </recommendedName>
</protein>
<dbReference type="OrthoDB" id="301782at2759"/>
<feature type="compositionally biased region" description="Basic and acidic residues" evidence="1">
    <location>
        <begin position="21"/>
        <end position="31"/>
    </location>
</feature>
<feature type="region of interest" description="Disordered" evidence="1">
    <location>
        <begin position="1"/>
        <end position="31"/>
    </location>
</feature>
<evidence type="ECO:0000313" key="3">
    <source>
        <dbReference type="EMBL" id="OMJ89750.1"/>
    </source>
</evidence>
<feature type="region of interest" description="Disordered" evidence="1">
    <location>
        <begin position="285"/>
        <end position="325"/>
    </location>
</feature>
<dbReference type="Proteomes" id="UP000187209">
    <property type="component" value="Unassembled WGS sequence"/>
</dbReference>
<dbReference type="Pfam" id="PF00536">
    <property type="entry name" value="SAM_1"/>
    <property type="match status" value="1"/>
</dbReference>
<dbReference type="Gene3D" id="1.10.150.50">
    <property type="entry name" value="Transcription Factor, Ets-1"/>
    <property type="match status" value="1"/>
</dbReference>
<dbReference type="CDD" id="cd09487">
    <property type="entry name" value="SAM_superfamily"/>
    <property type="match status" value="1"/>
</dbReference>
<evidence type="ECO:0000256" key="1">
    <source>
        <dbReference type="SAM" id="MobiDB-lite"/>
    </source>
</evidence>
<dbReference type="AlphaFoldDB" id="A0A1R2CLC4"/>
<feature type="compositionally biased region" description="Basic and acidic residues" evidence="1">
    <location>
        <begin position="300"/>
        <end position="318"/>
    </location>
</feature>
<comment type="caution">
    <text evidence="3">The sequence shown here is derived from an EMBL/GenBank/DDBJ whole genome shotgun (WGS) entry which is preliminary data.</text>
</comment>
<evidence type="ECO:0000259" key="2">
    <source>
        <dbReference type="SMART" id="SM00454"/>
    </source>
</evidence>
<feature type="compositionally biased region" description="Basic and acidic residues" evidence="1">
    <location>
        <begin position="129"/>
        <end position="138"/>
    </location>
</feature>
<feature type="domain" description="SAM" evidence="2">
    <location>
        <begin position="22"/>
        <end position="88"/>
    </location>
</feature>
<accession>A0A1R2CLC4</accession>
<gene>
    <name evidence="3" type="ORF">SteCoe_8017</name>
</gene>
<dbReference type="InterPro" id="IPR001660">
    <property type="entry name" value="SAM"/>
</dbReference>
<name>A0A1R2CLC4_9CILI</name>
<sequence length="325" mass="36911">MEKYQDPKQKPKLISESSQNPEKKPKENEVDKVLKELNLEKYSKIMQENGIDDMEIFQELTEPHLEQLGIVLGHRIKIMKKIRELNGTIEKNIIKSPMKTEPSPENQRKTLKQEGSIQYNNSSSSLKSLDVKPKVQGKSERNIKEEVKYSPNIGKSEAKEIACGSPPPEENIEVKPKVVKVTSLTPREFVATNNIGKGNKIIETNMVGKNDDKTPLVVLNKPPVPIKPVTVGKAITTYQPLSQEAEKNVKISEMLVPKIEENKKEEFKWDHFSYVPYKPSEEIQAVISKKPSSRPSSATHRQEVKTTERHNEVVKESIEVAGWDN</sequence>
<keyword evidence="4" id="KW-1185">Reference proteome</keyword>
<dbReference type="EMBL" id="MPUH01000118">
    <property type="protein sequence ID" value="OMJ89750.1"/>
    <property type="molecule type" value="Genomic_DNA"/>
</dbReference>
<feature type="compositionally biased region" description="Polar residues" evidence="1">
    <location>
        <begin position="113"/>
        <end position="127"/>
    </location>
</feature>
<reference evidence="3 4" key="1">
    <citation type="submission" date="2016-11" db="EMBL/GenBank/DDBJ databases">
        <title>The macronuclear genome of Stentor coeruleus: a giant cell with tiny introns.</title>
        <authorList>
            <person name="Slabodnick M."/>
            <person name="Ruby J.G."/>
            <person name="Reiff S.B."/>
            <person name="Swart E.C."/>
            <person name="Gosai S."/>
            <person name="Prabakaran S."/>
            <person name="Witkowska E."/>
            <person name="Larue G.E."/>
            <person name="Fisher S."/>
            <person name="Freeman R.M."/>
            <person name="Gunawardena J."/>
            <person name="Chu W."/>
            <person name="Stover N.A."/>
            <person name="Gregory B.D."/>
            <person name="Nowacki M."/>
            <person name="Derisi J."/>
            <person name="Roy S.W."/>
            <person name="Marshall W.F."/>
            <person name="Sood P."/>
        </authorList>
    </citation>
    <scope>NUCLEOTIDE SEQUENCE [LARGE SCALE GENOMIC DNA]</scope>
    <source>
        <strain evidence="3">WM001</strain>
    </source>
</reference>
<organism evidence="3 4">
    <name type="scientific">Stentor coeruleus</name>
    <dbReference type="NCBI Taxonomy" id="5963"/>
    <lineage>
        <taxon>Eukaryota</taxon>
        <taxon>Sar</taxon>
        <taxon>Alveolata</taxon>
        <taxon>Ciliophora</taxon>
        <taxon>Postciliodesmatophora</taxon>
        <taxon>Heterotrichea</taxon>
        <taxon>Heterotrichida</taxon>
        <taxon>Stentoridae</taxon>
        <taxon>Stentor</taxon>
    </lineage>
</organism>
<proteinExistence type="predicted"/>
<dbReference type="SMART" id="SM00454">
    <property type="entry name" value="SAM"/>
    <property type="match status" value="1"/>
</dbReference>
<evidence type="ECO:0000313" key="4">
    <source>
        <dbReference type="Proteomes" id="UP000187209"/>
    </source>
</evidence>